<evidence type="ECO:0000256" key="1">
    <source>
        <dbReference type="SAM" id="Phobius"/>
    </source>
</evidence>
<feature type="transmembrane region" description="Helical" evidence="1">
    <location>
        <begin position="36"/>
        <end position="56"/>
    </location>
</feature>
<protein>
    <submittedName>
        <fullName evidence="2">Uncharacterized protein</fullName>
    </submittedName>
</protein>
<gene>
    <name evidence="2" type="ORF">NJ959_15390</name>
</gene>
<feature type="transmembrane region" description="Helical" evidence="1">
    <location>
        <begin position="6"/>
        <end position="24"/>
    </location>
</feature>
<dbReference type="Proteomes" id="UP001204953">
    <property type="component" value="Unassembled WGS sequence"/>
</dbReference>
<name>A0AAE3GTX8_9CYAN</name>
<accession>A0AAE3GTX8</accession>
<keyword evidence="1" id="KW-0472">Membrane</keyword>
<keyword evidence="1" id="KW-0812">Transmembrane</keyword>
<dbReference type="AlphaFoldDB" id="A0AAE3GTX8"/>
<organism evidence="2 3">
    <name type="scientific">Limnofasciculus baicalensis BBK-W-15</name>
    <dbReference type="NCBI Taxonomy" id="2699891"/>
    <lineage>
        <taxon>Bacteria</taxon>
        <taxon>Bacillati</taxon>
        <taxon>Cyanobacteriota</taxon>
        <taxon>Cyanophyceae</taxon>
        <taxon>Coleofasciculales</taxon>
        <taxon>Coleofasciculaceae</taxon>
        <taxon>Limnofasciculus</taxon>
        <taxon>Limnofasciculus baicalensis</taxon>
    </lineage>
</organism>
<comment type="caution">
    <text evidence="2">The sequence shown here is derived from an EMBL/GenBank/DDBJ whole genome shotgun (WGS) entry which is preliminary data.</text>
</comment>
<proteinExistence type="predicted"/>
<reference evidence="2" key="1">
    <citation type="submission" date="2022-06" db="EMBL/GenBank/DDBJ databases">
        <title>New cyanobacteria of genus Symplocastrum in benthos of Lake Baikal.</title>
        <authorList>
            <person name="Sorokovikova E."/>
            <person name="Tikhonova I."/>
            <person name="Krasnopeev A."/>
            <person name="Evseev P."/>
            <person name="Gladkikh A."/>
            <person name="Belykh O."/>
        </authorList>
    </citation>
    <scope>NUCLEOTIDE SEQUENCE</scope>
    <source>
        <strain evidence="2">BBK-W-15</strain>
    </source>
</reference>
<keyword evidence="1" id="KW-1133">Transmembrane helix</keyword>
<sequence length="396" mass="45178">MKYVIYRYAISIVVVTFYCASRPYRVSSKSDAILKGVPYSLLSLLGGCWAIPWGPIRTIQALIVNFGGGETILKQTNLESEEPTDRKVSHTYPNLERVKASIKALYKHFSSQTIHLFSNSISPQEVSITPGEDPIIAAHRFASAIVRHLNLPEGSILVNYRNSLKVAGQVELTPENEYLVELHARYKEKQHDIAAILAHEITHVFLYRAGLFLPNTYENEILTDTASVYLGIGWLGLNAYRLTETQENNGLGQTHIRYQEERLGYLTPEEFGYVLGKRSIKFKERINGLITNYFAKEALHRGFRKARLEYQQPPMKNCGFIKNLLYKWNKRQIINLTRSGELKGLSRSFSGYKFDISDEMKVVFECPVCSQKLRLPTHKNIQAHCSICKSSFECKT</sequence>
<dbReference type="RefSeq" id="WP_254012592.1">
    <property type="nucleotide sequence ID" value="NZ_JAMZMM010000144.1"/>
</dbReference>
<keyword evidence="3" id="KW-1185">Reference proteome</keyword>
<evidence type="ECO:0000313" key="2">
    <source>
        <dbReference type="EMBL" id="MCP2729818.1"/>
    </source>
</evidence>
<dbReference type="EMBL" id="JAMZMM010000144">
    <property type="protein sequence ID" value="MCP2729818.1"/>
    <property type="molecule type" value="Genomic_DNA"/>
</dbReference>
<evidence type="ECO:0000313" key="3">
    <source>
        <dbReference type="Proteomes" id="UP001204953"/>
    </source>
</evidence>